<sequence length="167" mass="18224">MTTPSTLPRFHSRHAALAALLCCTLFAGAAGAQTAPSGAAPSEASKDKPAKAAPKVEFEKHYLVILRRGPSWTPEVTPEVERIQAEHLAHLGRMGESGKMVIAGPFAEQQDPTFRGMCLYKTETLEEARKLAEEDPAVKAGRLKVEAMAWYTEKGYMTFPKAKPTKK</sequence>
<feature type="domain" description="YCII-related" evidence="4">
    <location>
        <begin position="74"/>
        <end position="142"/>
    </location>
</feature>
<feature type="region of interest" description="Disordered" evidence="2">
    <location>
        <begin position="34"/>
        <end position="53"/>
    </location>
</feature>
<organism evidence="5 7">
    <name type="scientific">Archangium gephyra</name>
    <dbReference type="NCBI Taxonomy" id="48"/>
    <lineage>
        <taxon>Bacteria</taxon>
        <taxon>Pseudomonadati</taxon>
        <taxon>Myxococcota</taxon>
        <taxon>Myxococcia</taxon>
        <taxon>Myxococcales</taxon>
        <taxon>Cystobacterineae</taxon>
        <taxon>Archangiaceae</taxon>
        <taxon>Archangium</taxon>
    </lineage>
</organism>
<feature type="compositionally biased region" description="Basic and acidic residues" evidence="2">
    <location>
        <begin position="44"/>
        <end position="53"/>
    </location>
</feature>
<keyword evidence="3" id="KW-0732">Signal</keyword>
<feature type="signal peptide" evidence="3">
    <location>
        <begin position="1"/>
        <end position="29"/>
    </location>
</feature>
<dbReference type="Proteomes" id="UP000035579">
    <property type="component" value="Chromosome"/>
</dbReference>
<dbReference type="AlphaFoldDB" id="A0AAC8TGM1"/>
<dbReference type="KEGG" id="age:AA314_06993"/>
<dbReference type="EMBL" id="CP011509">
    <property type="protein sequence ID" value="AKJ05367.1"/>
    <property type="molecule type" value="Genomic_DNA"/>
</dbReference>
<dbReference type="InterPro" id="IPR011008">
    <property type="entry name" value="Dimeric_a/b-barrel"/>
</dbReference>
<keyword evidence="8" id="KW-1185">Reference proteome</keyword>
<accession>A0AAC8TGM1</accession>
<dbReference type="InterPro" id="IPR005545">
    <property type="entry name" value="YCII"/>
</dbReference>
<evidence type="ECO:0000313" key="7">
    <source>
        <dbReference type="Proteomes" id="UP000035579"/>
    </source>
</evidence>
<name>A0AAC8TGM1_9BACT</name>
<protein>
    <submittedName>
        <fullName evidence="6">Uncharacterized protein YciI</fullName>
    </submittedName>
</protein>
<dbReference type="EMBL" id="QUMU01000002">
    <property type="protein sequence ID" value="REG36054.1"/>
    <property type="molecule type" value="Genomic_DNA"/>
</dbReference>
<feature type="compositionally biased region" description="Low complexity" evidence="2">
    <location>
        <begin position="34"/>
        <end position="43"/>
    </location>
</feature>
<feature type="chain" id="PRO_5042167361" evidence="3">
    <location>
        <begin position="30"/>
        <end position="167"/>
    </location>
</feature>
<proteinExistence type="inferred from homology"/>
<gene>
    <name evidence="5" type="ORF">AA314_06993</name>
    <name evidence="6" type="ORF">ATI61_102428</name>
</gene>
<dbReference type="Gene3D" id="3.30.70.1060">
    <property type="entry name" value="Dimeric alpha+beta barrel"/>
    <property type="match status" value="1"/>
</dbReference>
<evidence type="ECO:0000256" key="3">
    <source>
        <dbReference type="SAM" id="SignalP"/>
    </source>
</evidence>
<evidence type="ECO:0000313" key="8">
    <source>
        <dbReference type="Proteomes" id="UP000256345"/>
    </source>
</evidence>
<comment type="similarity">
    <text evidence="1">Belongs to the YciI family.</text>
</comment>
<reference evidence="5 7" key="1">
    <citation type="submission" date="2015-05" db="EMBL/GenBank/DDBJ databases">
        <title>Genome assembly of Archangium gephyra DSM 2261.</title>
        <authorList>
            <person name="Sharma G."/>
            <person name="Subramanian S."/>
        </authorList>
    </citation>
    <scope>NUCLEOTIDE SEQUENCE [LARGE SCALE GENOMIC DNA]</scope>
    <source>
        <strain evidence="5 7">DSM 2261</strain>
    </source>
</reference>
<reference evidence="6 8" key="2">
    <citation type="submission" date="2018-08" db="EMBL/GenBank/DDBJ databases">
        <title>Genomic Encyclopedia of Archaeal and Bacterial Type Strains, Phase II (KMG-II): from individual species to whole genera.</title>
        <authorList>
            <person name="Goeker M."/>
        </authorList>
    </citation>
    <scope>NUCLEOTIDE SEQUENCE [LARGE SCALE GENOMIC DNA]</scope>
    <source>
        <strain evidence="6 8">DSM 2261</strain>
    </source>
</reference>
<evidence type="ECO:0000313" key="5">
    <source>
        <dbReference type="EMBL" id="AKJ05367.1"/>
    </source>
</evidence>
<dbReference type="SUPFAM" id="SSF54909">
    <property type="entry name" value="Dimeric alpha+beta barrel"/>
    <property type="match status" value="1"/>
</dbReference>
<evidence type="ECO:0000256" key="1">
    <source>
        <dbReference type="ARBA" id="ARBA00007689"/>
    </source>
</evidence>
<evidence type="ECO:0000313" key="6">
    <source>
        <dbReference type="EMBL" id="REG36054.1"/>
    </source>
</evidence>
<dbReference type="Pfam" id="PF03795">
    <property type="entry name" value="YCII"/>
    <property type="match status" value="1"/>
</dbReference>
<dbReference type="Proteomes" id="UP000256345">
    <property type="component" value="Unassembled WGS sequence"/>
</dbReference>
<evidence type="ECO:0000256" key="2">
    <source>
        <dbReference type="SAM" id="MobiDB-lite"/>
    </source>
</evidence>
<dbReference type="RefSeq" id="WP_082175499.1">
    <property type="nucleotide sequence ID" value="NZ_CP011509.1"/>
</dbReference>
<evidence type="ECO:0000259" key="4">
    <source>
        <dbReference type="Pfam" id="PF03795"/>
    </source>
</evidence>